<reference evidence="3" key="1">
    <citation type="journal article" date="2019" name="Int. J. Syst. Evol. Microbiol.">
        <title>The Global Catalogue of Microorganisms (GCM) 10K type strain sequencing project: providing services to taxonomists for standard genome sequencing and annotation.</title>
        <authorList>
            <consortium name="The Broad Institute Genomics Platform"/>
            <consortium name="The Broad Institute Genome Sequencing Center for Infectious Disease"/>
            <person name="Wu L."/>
            <person name="Ma J."/>
        </authorList>
    </citation>
    <scope>NUCLEOTIDE SEQUENCE [LARGE SCALE GENOMIC DNA]</scope>
    <source>
        <strain evidence="3">JCM 17841</strain>
    </source>
</reference>
<keyword evidence="3" id="KW-1185">Reference proteome</keyword>
<sequence>MAVPSSLFLQDCDKDDFYKFNTDKTAIVDAGPTKCSPSDPQTESGTWAFNSNETKLTLMLPNSALNGDADIKELSATTLHLYSSQSVSGTAYTVDATFVPN</sequence>
<evidence type="ECO:0000313" key="3">
    <source>
        <dbReference type="Proteomes" id="UP001501243"/>
    </source>
</evidence>
<feature type="domain" description="Lipocalin-like" evidence="1">
    <location>
        <begin position="10"/>
        <end position="81"/>
    </location>
</feature>
<dbReference type="InterPro" id="IPR024311">
    <property type="entry name" value="Lipocalin-like"/>
</dbReference>
<accession>A0ABP8QE13</accession>
<evidence type="ECO:0000259" key="1">
    <source>
        <dbReference type="Pfam" id="PF13648"/>
    </source>
</evidence>
<organism evidence="2 3">
    <name type="scientific">Hymenobacter ginsengisoli</name>
    <dbReference type="NCBI Taxonomy" id="1051626"/>
    <lineage>
        <taxon>Bacteria</taxon>
        <taxon>Pseudomonadati</taxon>
        <taxon>Bacteroidota</taxon>
        <taxon>Cytophagia</taxon>
        <taxon>Cytophagales</taxon>
        <taxon>Hymenobacteraceae</taxon>
        <taxon>Hymenobacter</taxon>
    </lineage>
</organism>
<dbReference type="EMBL" id="BAABGQ010000006">
    <property type="protein sequence ID" value="GAA4501904.1"/>
    <property type="molecule type" value="Genomic_DNA"/>
</dbReference>
<proteinExistence type="predicted"/>
<protein>
    <recommendedName>
        <fullName evidence="1">Lipocalin-like domain-containing protein</fullName>
    </recommendedName>
</protein>
<gene>
    <name evidence="2" type="ORF">GCM10023172_24430</name>
</gene>
<dbReference type="Proteomes" id="UP001501243">
    <property type="component" value="Unassembled WGS sequence"/>
</dbReference>
<name>A0ABP8QE13_9BACT</name>
<comment type="caution">
    <text evidence="2">The sequence shown here is derived from an EMBL/GenBank/DDBJ whole genome shotgun (WGS) entry which is preliminary data.</text>
</comment>
<evidence type="ECO:0000313" key="2">
    <source>
        <dbReference type="EMBL" id="GAA4501904.1"/>
    </source>
</evidence>
<dbReference type="Pfam" id="PF13648">
    <property type="entry name" value="Lipocalin_4"/>
    <property type="match status" value="1"/>
</dbReference>